<dbReference type="InParanoid" id="C5K812"/>
<sequence length="319" mass="35397">MISYAFAGVPPFTILTPEVTQSVSEKFEEASTKVQERVHGFKKTATGQRISAAATSASDYMSAAFDSFLNRTEVLVDSMLPPIEEPVDMAHTESDATTTSPSSSSTKEQKSSVEAAGQHQRELARALGLAGTVCSRVYTRADIYVIEPCREYMSDIWEFWSFLWSGAKEMCGSLWASIKTWIVTKYTELKEKAPGMWQYVRALVMDNWTSMKNAASCAFAKAKECSLYIKDKAVMAWNKALTPERKHSLEEMYKTVSVKAYEYCNLAKVSIIKSAKSVYTYLVTIFTWDNFNRGVASVSAAFACPWVCGAAATAKDEKA</sequence>
<dbReference type="AlphaFoldDB" id="C5K812"/>
<feature type="region of interest" description="Disordered" evidence="1">
    <location>
        <begin position="87"/>
        <end position="117"/>
    </location>
</feature>
<dbReference type="OrthoDB" id="10376514at2759"/>
<organism evidence="3">
    <name type="scientific">Perkinsus marinus (strain ATCC 50983 / TXsc)</name>
    <dbReference type="NCBI Taxonomy" id="423536"/>
    <lineage>
        <taxon>Eukaryota</taxon>
        <taxon>Sar</taxon>
        <taxon>Alveolata</taxon>
        <taxon>Perkinsozoa</taxon>
        <taxon>Perkinsea</taxon>
        <taxon>Perkinsida</taxon>
        <taxon>Perkinsidae</taxon>
        <taxon>Perkinsus</taxon>
    </lineage>
</organism>
<proteinExistence type="predicted"/>
<protein>
    <submittedName>
        <fullName evidence="2">Uncharacterized protein</fullName>
    </submittedName>
</protein>
<evidence type="ECO:0000256" key="1">
    <source>
        <dbReference type="SAM" id="MobiDB-lite"/>
    </source>
</evidence>
<dbReference type="RefSeq" id="XP_002787901.1">
    <property type="nucleotide sequence ID" value="XM_002787855.1"/>
</dbReference>
<reference evidence="2 3" key="1">
    <citation type="submission" date="2008-07" db="EMBL/GenBank/DDBJ databases">
        <authorList>
            <person name="El-Sayed N."/>
            <person name="Caler E."/>
            <person name="Inman J."/>
            <person name="Amedeo P."/>
            <person name="Hass B."/>
            <person name="Wortman J."/>
        </authorList>
    </citation>
    <scope>NUCLEOTIDE SEQUENCE [LARGE SCALE GENOMIC DNA]</scope>
    <source>
        <strain evidence="3">ATCC 50983 / TXsc</strain>
    </source>
</reference>
<dbReference type="GeneID" id="9057688"/>
<evidence type="ECO:0000313" key="3">
    <source>
        <dbReference type="Proteomes" id="UP000007800"/>
    </source>
</evidence>
<gene>
    <name evidence="2" type="ORF">Pmar_PMAR012685</name>
</gene>
<keyword evidence="3" id="KW-1185">Reference proteome</keyword>
<dbReference type="EMBL" id="GG671079">
    <property type="protein sequence ID" value="EER19697.1"/>
    <property type="molecule type" value="Genomic_DNA"/>
</dbReference>
<name>C5K812_PERM5</name>
<feature type="compositionally biased region" description="Low complexity" evidence="1">
    <location>
        <begin position="95"/>
        <end position="106"/>
    </location>
</feature>
<accession>C5K812</accession>
<evidence type="ECO:0000313" key="2">
    <source>
        <dbReference type="EMBL" id="EER19697.1"/>
    </source>
</evidence>
<dbReference type="Proteomes" id="UP000007800">
    <property type="component" value="Unassembled WGS sequence"/>
</dbReference>